<organism evidence="3">
    <name type="scientific">Solanum chacoense</name>
    <name type="common">Chaco potato</name>
    <dbReference type="NCBI Taxonomy" id="4108"/>
    <lineage>
        <taxon>Eukaryota</taxon>
        <taxon>Viridiplantae</taxon>
        <taxon>Streptophyta</taxon>
        <taxon>Embryophyta</taxon>
        <taxon>Tracheophyta</taxon>
        <taxon>Spermatophyta</taxon>
        <taxon>Magnoliopsida</taxon>
        <taxon>eudicotyledons</taxon>
        <taxon>Gunneridae</taxon>
        <taxon>Pentapetalae</taxon>
        <taxon>asterids</taxon>
        <taxon>lamiids</taxon>
        <taxon>Solanales</taxon>
        <taxon>Solanaceae</taxon>
        <taxon>Solanoideae</taxon>
        <taxon>Solaneae</taxon>
        <taxon>Solanum</taxon>
    </lineage>
</organism>
<evidence type="ECO:0000256" key="1">
    <source>
        <dbReference type="SAM" id="Phobius"/>
    </source>
</evidence>
<keyword evidence="1" id="KW-0812">Transmembrane</keyword>
<name>A0A0V0H4D3_SOLCH</name>
<keyword evidence="2" id="KW-0732">Signal</keyword>
<dbReference type="AlphaFoldDB" id="A0A0V0H4D3"/>
<evidence type="ECO:0000256" key="2">
    <source>
        <dbReference type="SAM" id="SignalP"/>
    </source>
</evidence>
<keyword evidence="1" id="KW-0472">Membrane</keyword>
<feature type="chain" id="PRO_5006865733" evidence="2">
    <location>
        <begin position="26"/>
        <end position="79"/>
    </location>
</feature>
<protein>
    <submittedName>
        <fullName evidence="3">Putative ovule protein</fullName>
    </submittedName>
</protein>
<accession>A0A0V0H4D3</accession>
<feature type="signal peptide" evidence="2">
    <location>
        <begin position="1"/>
        <end position="25"/>
    </location>
</feature>
<dbReference type="EMBL" id="GEDG01025463">
    <property type="protein sequence ID" value="JAP15230.1"/>
    <property type="molecule type" value="Transcribed_RNA"/>
</dbReference>
<feature type="transmembrane region" description="Helical" evidence="1">
    <location>
        <begin position="43"/>
        <end position="62"/>
    </location>
</feature>
<reference evidence="3" key="1">
    <citation type="submission" date="2015-12" db="EMBL/GenBank/DDBJ databases">
        <title>Gene expression during late stages of embryo sac development: a critical building block for successful pollen-pistil interactions.</title>
        <authorList>
            <person name="Liu Y."/>
            <person name="Joly V."/>
            <person name="Sabar M."/>
            <person name="Matton D.P."/>
        </authorList>
    </citation>
    <scope>NUCLEOTIDE SEQUENCE</scope>
</reference>
<proteinExistence type="predicted"/>
<keyword evidence="1" id="KW-1133">Transmembrane helix</keyword>
<evidence type="ECO:0000313" key="3">
    <source>
        <dbReference type="EMBL" id="JAP15230.1"/>
    </source>
</evidence>
<sequence length="79" mass="8774">MFLSHLSELFVAFALSALLASPTEALAFSAALLQSIKVQCLRLNSLFALSALFVTFTTQTITEQRRTKINNLHYLSKVL</sequence>